<comment type="subcellular location">
    <subcellularLocation>
        <location evidence="1">Cytoplasm</location>
    </subcellularLocation>
</comment>
<keyword evidence="4" id="KW-0143">Chaperone</keyword>
<accession>A0A8J3CAG1</accession>
<reference evidence="5" key="2">
    <citation type="submission" date="2020-09" db="EMBL/GenBank/DDBJ databases">
        <authorList>
            <person name="Sun Q."/>
            <person name="Zhou Y."/>
        </authorList>
    </citation>
    <scope>NUCLEOTIDE SEQUENCE</scope>
    <source>
        <strain evidence="5">CGMCC 4.5737</strain>
    </source>
</reference>
<proteinExistence type="inferred from homology"/>
<reference evidence="5" key="1">
    <citation type="journal article" date="2014" name="Int. J. Syst. Evol. Microbiol.">
        <title>Complete genome sequence of Corynebacterium casei LMG S-19264T (=DSM 44701T), isolated from a smear-ripened cheese.</title>
        <authorList>
            <consortium name="US DOE Joint Genome Institute (JGI-PGF)"/>
            <person name="Walter F."/>
            <person name="Albersmeier A."/>
            <person name="Kalinowski J."/>
            <person name="Ruckert C."/>
        </authorList>
    </citation>
    <scope>NUCLEOTIDE SEQUENCE</scope>
    <source>
        <strain evidence="5">CGMCC 4.5737</strain>
    </source>
</reference>
<evidence type="ECO:0000313" key="6">
    <source>
        <dbReference type="Proteomes" id="UP000637578"/>
    </source>
</evidence>
<dbReference type="InterPro" id="IPR025734">
    <property type="entry name" value="EspG"/>
</dbReference>
<protein>
    <submittedName>
        <fullName evidence="5">ESX secretion-associated protein EspG</fullName>
    </submittedName>
</protein>
<evidence type="ECO:0000256" key="1">
    <source>
        <dbReference type="ARBA" id="ARBA00004496"/>
    </source>
</evidence>
<dbReference type="AlphaFoldDB" id="A0A8J3CAG1"/>
<gene>
    <name evidence="5" type="ORF">GCM10012275_13960</name>
</gene>
<keyword evidence="6" id="KW-1185">Reference proteome</keyword>
<evidence type="ECO:0000256" key="2">
    <source>
        <dbReference type="ARBA" id="ARBA00006411"/>
    </source>
</evidence>
<evidence type="ECO:0000256" key="4">
    <source>
        <dbReference type="ARBA" id="ARBA00023186"/>
    </source>
</evidence>
<organism evidence="5 6">
    <name type="scientific">Longimycelium tulufanense</name>
    <dbReference type="NCBI Taxonomy" id="907463"/>
    <lineage>
        <taxon>Bacteria</taxon>
        <taxon>Bacillati</taxon>
        <taxon>Actinomycetota</taxon>
        <taxon>Actinomycetes</taxon>
        <taxon>Pseudonocardiales</taxon>
        <taxon>Pseudonocardiaceae</taxon>
        <taxon>Longimycelium</taxon>
    </lineage>
</organism>
<name>A0A8J3CAG1_9PSEU</name>
<dbReference type="Pfam" id="PF14011">
    <property type="entry name" value="ESX-1_EspG"/>
    <property type="match status" value="1"/>
</dbReference>
<sequence>MQGSVSLSRAAIDMLWERIGLGTRPYPFEIPHHGETMDDRERIRNAVFSDLEGRGLVHRGRPEPELVDALTTLVRSDVAIAVIGLLDVEHERFLLARAAARGQFAVLGVLDDRMLHIDFIRHTALPMSVIRLLPPNPAGPGRSVTLARPVVRSREPDDDAGFHLETAASWTGGQARAAEVILERPRLRLGQFAVSAMDQLNRWHRLPSPSWFDTDEGRYLAQTRRAGDGQEWVTYAPADNNRLAFRLGEMLNELTQR</sequence>
<dbReference type="EMBL" id="BMMK01000004">
    <property type="protein sequence ID" value="GGM44144.1"/>
    <property type="molecule type" value="Genomic_DNA"/>
</dbReference>
<evidence type="ECO:0000313" key="5">
    <source>
        <dbReference type="EMBL" id="GGM44144.1"/>
    </source>
</evidence>
<keyword evidence="3" id="KW-0963">Cytoplasm</keyword>
<comment type="similarity">
    <text evidence="2">Belongs to the EspG family.</text>
</comment>
<comment type="caution">
    <text evidence="5">The sequence shown here is derived from an EMBL/GenBank/DDBJ whole genome shotgun (WGS) entry which is preliminary data.</text>
</comment>
<evidence type="ECO:0000256" key="3">
    <source>
        <dbReference type="ARBA" id="ARBA00022490"/>
    </source>
</evidence>
<dbReference type="Proteomes" id="UP000637578">
    <property type="component" value="Unassembled WGS sequence"/>
</dbReference>